<dbReference type="Proteomes" id="UP000064967">
    <property type="component" value="Chromosome"/>
</dbReference>
<dbReference type="SUPFAM" id="SSF56524">
    <property type="entry name" value="Oxidoreductase molybdopterin-binding domain"/>
    <property type="match status" value="1"/>
</dbReference>
<protein>
    <submittedName>
        <fullName evidence="2">Sulfite oxidase</fullName>
    </submittedName>
</protein>
<dbReference type="PANTHER" id="PTHR43032:SF2">
    <property type="entry name" value="BLL0505 PROTEIN"/>
    <property type="match status" value="1"/>
</dbReference>
<dbReference type="KEGG" id="llu:AKJ09_02952"/>
<dbReference type="PATRIC" id="fig|1391654.3.peg.2984"/>
<dbReference type="InterPro" id="IPR000572">
    <property type="entry name" value="OxRdtase_Mopterin-bd_dom"/>
</dbReference>
<accession>A0A0K1PRY5</accession>
<feature type="domain" description="Oxidoreductase molybdopterin-binding" evidence="1">
    <location>
        <begin position="77"/>
        <end position="219"/>
    </location>
</feature>
<evidence type="ECO:0000313" key="2">
    <source>
        <dbReference type="EMBL" id="AKU96288.1"/>
    </source>
</evidence>
<dbReference type="PANTHER" id="PTHR43032">
    <property type="entry name" value="PROTEIN-METHIONINE-SULFOXIDE REDUCTASE"/>
    <property type="match status" value="1"/>
</dbReference>
<evidence type="ECO:0000259" key="1">
    <source>
        <dbReference type="Pfam" id="PF00174"/>
    </source>
</evidence>
<dbReference type="STRING" id="1391654.AKJ09_02952"/>
<dbReference type="PROSITE" id="PS51257">
    <property type="entry name" value="PROKAR_LIPOPROTEIN"/>
    <property type="match status" value="1"/>
</dbReference>
<reference evidence="2 3" key="1">
    <citation type="submission" date="2015-08" db="EMBL/GenBank/DDBJ databases">
        <authorList>
            <person name="Babu N.S."/>
            <person name="Beckwith C.J."/>
            <person name="Beseler K.G."/>
            <person name="Brison A."/>
            <person name="Carone J.V."/>
            <person name="Caskin T.P."/>
            <person name="Diamond M."/>
            <person name="Durham M.E."/>
            <person name="Foxe J.M."/>
            <person name="Go M."/>
            <person name="Henderson B.A."/>
            <person name="Jones I.B."/>
            <person name="McGettigan J.A."/>
            <person name="Micheletti S.J."/>
            <person name="Nasrallah M.E."/>
            <person name="Ortiz D."/>
            <person name="Piller C.R."/>
            <person name="Privatt S.R."/>
            <person name="Schneider S.L."/>
            <person name="Sharp S."/>
            <person name="Smith T.C."/>
            <person name="Stanton J.D."/>
            <person name="Ullery H.E."/>
            <person name="Wilson R.J."/>
            <person name="Serrano M.G."/>
            <person name="Buck G."/>
            <person name="Lee V."/>
            <person name="Wang Y."/>
            <person name="Carvalho R."/>
            <person name="Voegtly L."/>
            <person name="Shi R."/>
            <person name="Duckworth R."/>
            <person name="Johnson A."/>
            <person name="Loviza R."/>
            <person name="Walstead R."/>
            <person name="Shah Z."/>
            <person name="Kiflezghi M."/>
            <person name="Wade K."/>
            <person name="Ball S.L."/>
            <person name="Bradley K.W."/>
            <person name="Asai D.J."/>
            <person name="Bowman C.A."/>
            <person name="Russell D.A."/>
            <person name="Pope W.H."/>
            <person name="Jacobs-Sera D."/>
            <person name="Hendrix R.W."/>
            <person name="Hatfull G.F."/>
        </authorList>
    </citation>
    <scope>NUCLEOTIDE SEQUENCE [LARGE SCALE GENOMIC DNA]</scope>
    <source>
        <strain evidence="2 3">DSM 27648</strain>
    </source>
</reference>
<dbReference type="EMBL" id="CP012333">
    <property type="protein sequence ID" value="AKU96288.1"/>
    <property type="molecule type" value="Genomic_DNA"/>
</dbReference>
<sequence length="230" mass="25319">MSSRILGRRALLTGLAASTVACDTERPHEGGLGAMERWNARVQQALFSETKLAADPGPEALTPFVHFPVYFVSESLPVAPPNWHLRVGGMVARPQDLSLADLQRLTRIDVRFRHHCVEGWSAVAAWHGLSMRALAELVGVDPAAKFVEFRSFDSGYSSSWDIASALHPQTILAYGMNGDPLEAAHGAPLRLYSAIKLGYKSVKYLTEVLFLPTMTGGYWEDRGYEWFAGT</sequence>
<dbReference type="OrthoDB" id="9778777at2"/>
<dbReference type="RefSeq" id="WP_146647599.1">
    <property type="nucleotide sequence ID" value="NZ_CP012333.1"/>
</dbReference>
<dbReference type="InterPro" id="IPR036374">
    <property type="entry name" value="OxRdtase_Mopterin-bd_sf"/>
</dbReference>
<evidence type="ECO:0000313" key="3">
    <source>
        <dbReference type="Proteomes" id="UP000064967"/>
    </source>
</evidence>
<organism evidence="2 3">
    <name type="scientific">Labilithrix luteola</name>
    <dbReference type="NCBI Taxonomy" id="1391654"/>
    <lineage>
        <taxon>Bacteria</taxon>
        <taxon>Pseudomonadati</taxon>
        <taxon>Myxococcota</taxon>
        <taxon>Polyangia</taxon>
        <taxon>Polyangiales</taxon>
        <taxon>Labilitrichaceae</taxon>
        <taxon>Labilithrix</taxon>
    </lineage>
</organism>
<dbReference type="Gene3D" id="3.90.420.10">
    <property type="entry name" value="Oxidoreductase, molybdopterin-binding domain"/>
    <property type="match status" value="1"/>
</dbReference>
<dbReference type="AlphaFoldDB" id="A0A0K1PRY5"/>
<gene>
    <name evidence="2" type="ORF">AKJ09_02952</name>
</gene>
<name>A0A0K1PRY5_9BACT</name>
<keyword evidence="3" id="KW-1185">Reference proteome</keyword>
<dbReference type="Pfam" id="PF00174">
    <property type="entry name" value="Oxidored_molyb"/>
    <property type="match status" value="1"/>
</dbReference>
<proteinExistence type="predicted"/>